<sequence length="580" mass="64517">MRRARAKKATPFDLETAIARRLAGDRDFIYKLTNGQREAIIDGITDRNQRLESRIDELEQEVTSANSERDQAVAEAARKRSLQQAAALERIHRKMEQRRASAASQARQATDKEPERPTSPTPSEPPTPSRSEPQREQESARMDTASPPKIATPANAEPQQQQEQNQQRQPARRNNTTPPATSTPTSSEPQQEQALTITTTSATPPAPASSSTVPAWRKLITNAAGFLSPFGRRAPPPPHRSTPQIGDRKRPAPGDEGEHTPKRARTEEQPQRARIAEPAVTADQETPSQKRITAAVPQSAPAAQKQASTSLGELTPATRKRSAPSGGSTPKPAKTPHLFVGPSSKNPKVPTSLSTITEYSDNSRLSMLPDSTPAPMSTPSRMPNKRRSIAEVRASRLSGLGTPRGQPYSWERSSTSTYTPRPALLNADMRFEKLERMKKLTRELEELKQDQDVIEMESHRRKKVKVDNLVYIPHNRPGDSAGTFRVPDIDSDDEMEVDMSVPERSNVFEDASRNEQHLEREQEYVREEHVLEEAPQAVSQWNFPSVGKRAANDVCLAEESERCRIVFATGFEAWKLELGY</sequence>
<feature type="compositionally biased region" description="Low complexity" evidence="2">
    <location>
        <begin position="198"/>
        <end position="215"/>
    </location>
</feature>
<feature type="region of interest" description="Disordered" evidence="2">
    <location>
        <begin position="227"/>
        <end position="419"/>
    </location>
</feature>
<feature type="compositionally biased region" description="Basic and acidic residues" evidence="2">
    <location>
        <begin position="132"/>
        <end position="141"/>
    </location>
</feature>
<evidence type="ECO:0000313" key="3">
    <source>
        <dbReference type="EMBL" id="KAK4542003.1"/>
    </source>
</evidence>
<reference evidence="3 4" key="1">
    <citation type="submission" date="2021-11" db="EMBL/GenBank/DDBJ databases">
        <title>Black yeast isolated from Biological Soil Crust.</title>
        <authorList>
            <person name="Kurbessoian T."/>
        </authorList>
    </citation>
    <scope>NUCLEOTIDE SEQUENCE [LARGE SCALE GENOMIC DNA]</scope>
    <source>
        <strain evidence="3 4">CCFEE 5522</strain>
    </source>
</reference>
<organism evidence="3 4">
    <name type="scientific">Oleoguttula mirabilis</name>
    <dbReference type="NCBI Taxonomy" id="1507867"/>
    <lineage>
        <taxon>Eukaryota</taxon>
        <taxon>Fungi</taxon>
        <taxon>Dikarya</taxon>
        <taxon>Ascomycota</taxon>
        <taxon>Pezizomycotina</taxon>
        <taxon>Dothideomycetes</taxon>
        <taxon>Dothideomycetidae</taxon>
        <taxon>Mycosphaerellales</taxon>
        <taxon>Teratosphaeriaceae</taxon>
        <taxon>Oleoguttula</taxon>
    </lineage>
</organism>
<keyword evidence="4" id="KW-1185">Reference proteome</keyword>
<protein>
    <submittedName>
        <fullName evidence="3">Uncharacterized protein</fullName>
    </submittedName>
</protein>
<dbReference type="Proteomes" id="UP001324427">
    <property type="component" value="Unassembled WGS sequence"/>
</dbReference>
<feature type="compositionally biased region" description="Low complexity" evidence="2">
    <location>
        <begin position="293"/>
        <end position="310"/>
    </location>
</feature>
<keyword evidence="1" id="KW-0175">Coiled coil</keyword>
<comment type="caution">
    <text evidence="3">The sequence shown here is derived from an EMBL/GenBank/DDBJ whole genome shotgun (WGS) entry which is preliminary data.</text>
</comment>
<evidence type="ECO:0000313" key="4">
    <source>
        <dbReference type="Proteomes" id="UP001324427"/>
    </source>
</evidence>
<proteinExistence type="predicted"/>
<feature type="compositionally biased region" description="Basic and acidic residues" evidence="2">
    <location>
        <begin position="67"/>
        <end position="78"/>
    </location>
</feature>
<feature type="coiled-coil region" evidence="1">
    <location>
        <begin position="430"/>
        <end position="457"/>
    </location>
</feature>
<feature type="region of interest" description="Disordered" evidence="2">
    <location>
        <begin position="60"/>
        <end position="215"/>
    </location>
</feature>
<evidence type="ECO:0000256" key="1">
    <source>
        <dbReference type="SAM" id="Coils"/>
    </source>
</evidence>
<feature type="compositionally biased region" description="Pro residues" evidence="2">
    <location>
        <begin position="117"/>
        <end position="128"/>
    </location>
</feature>
<feature type="compositionally biased region" description="Low complexity" evidence="2">
    <location>
        <begin position="151"/>
        <end position="187"/>
    </location>
</feature>
<dbReference type="EMBL" id="JAVFHQ010000046">
    <property type="protein sequence ID" value="KAK4542003.1"/>
    <property type="molecule type" value="Genomic_DNA"/>
</dbReference>
<evidence type="ECO:0000256" key="2">
    <source>
        <dbReference type="SAM" id="MobiDB-lite"/>
    </source>
</evidence>
<feature type="compositionally biased region" description="Polar residues" evidence="2">
    <location>
        <begin position="188"/>
        <end position="197"/>
    </location>
</feature>
<dbReference type="AlphaFoldDB" id="A0AAV9JAV4"/>
<feature type="compositionally biased region" description="Basic and acidic residues" evidence="2">
    <location>
        <begin position="246"/>
        <end position="275"/>
    </location>
</feature>
<name>A0AAV9JAV4_9PEZI</name>
<feature type="compositionally biased region" description="Polar residues" evidence="2">
    <location>
        <begin position="343"/>
        <end position="365"/>
    </location>
</feature>
<accession>A0AAV9JAV4</accession>
<gene>
    <name evidence="3" type="ORF">LTR36_007203</name>
</gene>